<dbReference type="OrthoDB" id="10249031at2759"/>
<dbReference type="STRING" id="761204.W2PE72"/>
<feature type="region of interest" description="Disordered" evidence="1">
    <location>
        <begin position="1"/>
        <end position="80"/>
    </location>
</feature>
<proteinExistence type="predicted"/>
<evidence type="ECO:0000313" key="2">
    <source>
        <dbReference type="EMBL" id="ETM98284.1"/>
    </source>
</evidence>
<feature type="region of interest" description="Disordered" evidence="1">
    <location>
        <begin position="446"/>
        <end position="472"/>
    </location>
</feature>
<feature type="compositionally biased region" description="Low complexity" evidence="1">
    <location>
        <begin position="1"/>
        <end position="29"/>
    </location>
</feature>
<evidence type="ECO:0008006" key="4">
    <source>
        <dbReference type="Google" id="ProtNLM"/>
    </source>
</evidence>
<dbReference type="Pfam" id="PF16683">
    <property type="entry name" value="TGase_elicitor"/>
    <property type="match status" value="2"/>
</dbReference>
<evidence type="ECO:0000256" key="1">
    <source>
        <dbReference type="SAM" id="MobiDB-lite"/>
    </source>
</evidence>
<dbReference type="VEuPathDB" id="FungiDB:PPTG_19674"/>
<dbReference type="AlphaFoldDB" id="W2PE72"/>
<feature type="compositionally biased region" description="Low complexity" evidence="1">
    <location>
        <begin position="454"/>
        <end position="464"/>
    </location>
</feature>
<reference evidence="3" key="1">
    <citation type="submission" date="2011-12" db="EMBL/GenBank/DDBJ databases">
        <authorList>
            <consortium name="The Broad Institute Genome Sequencing Platform"/>
            <person name="Russ C."/>
            <person name="Tyler B."/>
            <person name="Panabieres F."/>
            <person name="Shan W."/>
            <person name="Tripathy S."/>
            <person name="Grunwald N."/>
            <person name="Machado M."/>
            <person name="Young S.K."/>
            <person name="Zeng Q."/>
            <person name="Gargeya S."/>
            <person name="Fitzgerald M."/>
            <person name="Haas B."/>
            <person name="Abouelleil A."/>
            <person name="Alvarado L."/>
            <person name="Arachchi H.M."/>
            <person name="Berlin A."/>
            <person name="Chapman S.B."/>
            <person name="Gearin G."/>
            <person name="Goldberg J."/>
            <person name="Griggs A."/>
            <person name="Gujja S."/>
            <person name="Hansen M."/>
            <person name="Heiman D."/>
            <person name="Howarth C."/>
            <person name="Larimer J."/>
            <person name="Lui A."/>
            <person name="MacDonald P.J.P."/>
            <person name="McCowen C."/>
            <person name="Montmayeur A."/>
            <person name="Murphy C."/>
            <person name="Neiman D."/>
            <person name="Pearson M."/>
            <person name="Priest M."/>
            <person name="Roberts A."/>
            <person name="Saif S."/>
            <person name="Shea T."/>
            <person name="Sisk P."/>
            <person name="Stolte C."/>
            <person name="Sykes S."/>
            <person name="Wortman J."/>
            <person name="Nusbaum C."/>
            <person name="Birren B."/>
        </authorList>
    </citation>
    <scope>NUCLEOTIDE SEQUENCE [LARGE SCALE GENOMIC DNA]</scope>
    <source>
        <strain evidence="3">INRA-310</strain>
    </source>
</reference>
<feature type="compositionally biased region" description="Basic and acidic residues" evidence="1">
    <location>
        <begin position="38"/>
        <end position="77"/>
    </location>
</feature>
<feature type="non-terminal residue" evidence="2">
    <location>
        <position position="579"/>
    </location>
</feature>
<protein>
    <recommendedName>
        <fullName evidence="4">Transglutaminase elicitor</fullName>
    </recommendedName>
</protein>
<evidence type="ECO:0000313" key="3">
    <source>
        <dbReference type="Proteomes" id="UP000018817"/>
    </source>
</evidence>
<name>W2PE72_PHYN3</name>
<dbReference type="InterPro" id="IPR032048">
    <property type="entry name" value="TGase_elicitor"/>
</dbReference>
<sequence>MGTTTPTGKTDTTTGTAAPSKTVTTTPSAGIVQGPGNEKPKDCATGWEEAKPTRKLRDSAMTGRELDEKQQTKRKLEANSNKDIAKLEAYFGTSMEMTLKNLPTEGVHTPSPWPGPYWPTYQDSINVQWSQGEPSPAEKYAKAFGLDVKEFMDKVSKDNGVDSMSKRPKCTSDNDCASLNDGSGCGIRAGQSSGYCIPTWYGICHAWTPASMLEAEPNCPVTHNGVTFHPMDLKALISDIYDGSSISTVFTGSRFNGGSDSTDEYGRHSSAAYRDLNPAFFHITAANLLGKLNATFIADVTAGSEVWNQPVRGFKVYEQTEMSLEEAAQTFYGLEEYPWNAAAKSIVYVKSRLSWIFETYTDGGLVSSGQVDQFTTGAYYTYLLEMDDDGTIIGVDPTLPDITTISTVPVTYPDLLANLTTAPTEPLFTKVGTSVVSEPIPAADADQDGYVGKSTSTPVTVPSSKAGISTPSTVKSVTDCATGWEDSTTTQAKIDKKRRLEANTNKDIAKLEAYFGTKMEMTLKNLPTKGVHTPSPWPGPYWPTYQDSINVRWSQGEPSPAEKYAKAFGLDVKEFMDKV</sequence>
<dbReference type="GeneID" id="20188402"/>
<dbReference type="Proteomes" id="UP000018817">
    <property type="component" value="Unassembled WGS sequence"/>
</dbReference>
<dbReference type="GO" id="GO:0016755">
    <property type="term" value="F:aminoacyltransferase activity"/>
    <property type="evidence" value="ECO:0007669"/>
    <property type="project" value="InterPro"/>
</dbReference>
<accession>W2PE72</accession>
<dbReference type="RefSeq" id="XP_008916418.1">
    <property type="nucleotide sequence ID" value="XM_008918170.1"/>
</dbReference>
<organism evidence="2 3">
    <name type="scientific">Phytophthora nicotianae (strain INRA-310)</name>
    <name type="common">Phytophthora parasitica</name>
    <dbReference type="NCBI Taxonomy" id="761204"/>
    <lineage>
        <taxon>Eukaryota</taxon>
        <taxon>Sar</taxon>
        <taxon>Stramenopiles</taxon>
        <taxon>Oomycota</taxon>
        <taxon>Peronosporomycetes</taxon>
        <taxon>Peronosporales</taxon>
        <taxon>Peronosporaceae</taxon>
        <taxon>Phytophthora</taxon>
    </lineage>
</organism>
<gene>
    <name evidence="2" type="ORF">PPTG_19674</name>
</gene>
<dbReference type="EMBL" id="KI669711">
    <property type="protein sequence ID" value="ETM98284.1"/>
    <property type="molecule type" value="Genomic_DNA"/>
</dbReference>
<dbReference type="Gene3D" id="3.30.40.240">
    <property type="entry name" value="Transglutaminase elicitor, body domain"/>
    <property type="match status" value="2"/>
</dbReference>
<reference evidence="2 3" key="2">
    <citation type="submission" date="2013-11" db="EMBL/GenBank/DDBJ databases">
        <title>The Genome Sequence of Phytophthora parasitica INRA-310.</title>
        <authorList>
            <consortium name="The Broad Institute Genomics Platform"/>
            <person name="Russ C."/>
            <person name="Tyler B."/>
            <person name="Panabieres F."/>
            <person name="Shan W."/>
            <person name="Tripathy S."/>
            <person name="Grunwald N."/>
            <person name="Machado M."/>
            <person name="Johnson C.S."/>
            <person name="Arredondo F."/>
            <person name="Hong C."/>
            <person name="Coffey M."/>
            <person name="Young S.K."/>
            <person name="Zeng Q."/>
            <person name="Gargeya S."/>
            <person name="Fitzgerald M."/>
            <person name="Abouelleil A."/>
            <person name="Alvarado L."/>
            <person name="Chapman S.B."/>
            <person name="Gainer-Dewar J."/>
            <person name="Goldberg J."/>
            <person name="Griggs A."/>
            <person name="Gujja S."/>
            <person name="Hansen M."/>
            <person name="Howarth C."/>
            <person name="Imamovic A."/>
            <person name="Ireland A."/>
            <person name="Larimer J."/>
            <person name="McCowan C."/>
            <person name="Murphy C."/>
            <person name="Pearson M."/>
            <person name="Poon T.W."/>
            <person name="Priest M."/>
            <person name="Roberts A."/>
            <person name="Saif S."/>
            <person name="Shea T."/>
            <person name="Sykes S."/>
            <person name="Wortman J."/>
            <person name="Nusbaum C."/>
            <person name="Birren B."/>
        </authorList>
    </citation>
    <scope>NUCLEOTIDE SEQUENCE [LARGE SCALE GENOMIC DNA]</scope>
    <source>
        <strain evidence="2 3">INRA-310</strain>
    </source>
</reference>